<dbReference type="OrthoDB" id="2288755at2759"/>
<gene>
    <name evidence="2" type="ORF">INT47_010461</name>
</gene>
<protein>
    <recommendedName>
        <fullName evidence="4">PAN-3 domain-containing protein</fullName>
    </recommendedName>
</protein>
<feature type="signal peptide" evidence="1">
    <location>
        <begin position="1"/>
        <end position="19"/>
    </location>
</feature>
<evidence type="ECO:0000313" key="3">
    <source>
        <dbReference type="Proteomes" id="UP000603453"/>
    </source>
</evidence>
<name>A0A8H7RBW5_9FUNG</name>
<feature type="chain" id="PRO_5034508758" description="PAN-3 domain-containing protein" evidence="1">
    <location>
        <begin position="20"/>
        <end position="134"/>
    </location>
</feature>
<comment type="caution">
    <text evidence="2">The sequence shown here is derived from an EMBL/GenBank/DDBJ whole genome shotgun (WGS) entry which is preliminary data.</text>
</comment>
<dbReference type="Proteomes" id="UP000603453">
    <property type="component" value="Unassembled WGS sequence"/>
</dbReference>
<proteinExistence type="predicted"/>
<evidence type="ECO:0000313" key="2">
    <source>
        <dbReference type="EMBL" id="KAG2208099.1"/>
    </source>
</evidence>
<sequence>MNIKYLLPLILLLVQGTYSFCIYNFLNDGSSIEVYQAHARVDSGKGFAKTIENGGKECCAYTNRDCSYRGTNTDPADFDVYFNFPRHKSLRHLIQCTTGGGVNVYGSEGDFYAICVLASGDEKRVPILPYAVTS</sequence>
<keyword evidence="1" id="KW-0732">Signal</keyword>
<evidence type="ECO:0008006" key="4">
    <source>
        <dbReference type="Google" id="ProtNLM"/>
    </source>
</evidence>
<evidence type="ECO:0000256" key="1">
    <source>
        <dbReference type="SAM" id="SignalP"/>
    </source>
</evidence>
<reference evidence="2" key="1">
    <citation type="submission" date="2020-12" db="EMBL/GenBank/DDBJ databases">
        <title>Metabolic potential, ecology and presence of endohyphal bacteria is reflected in genomic diversity of Mucoromycotina.</title>
        <authorList>
            <person name="Muszewska A."/>
            <person name="Okrasinska A."/>
            <person name="Steczkiewicz K."/>
            <person name="Drgas O."/>
            <person name="Orlowska M."/>
            <person name="Perlinska-Lenart U."/>
            <person name="Aleksandrzak-Piekarczyk T."/>
            <person name="Szatraj K."/>
            <person name="Zielenkiewicz U."/>
            <person name="Pilsyk S."/>
            <person name="Malc E."/>
            <person name="Mieczkowski P."/>
            <person name="Kruszewska J.S."/>
            <person name="Biernat P."/>
            <person name="Pawlowska J."/>
        </authorList>
    </citation>
    <scope>NUCLEOTIDE SEQUENCE</scope>
    <source>
        <strain evidence="2">WA0000017839</strain>
    </source>
</reference>
<accession>A0A8H7RBW5</accession>
<dbReference type="AlphaFoldDB" id="A0A8H7RBW5"/>
<keyword evidence="3" id="KW-1185">Reference proteome</keyword>
<dbReference type="EMBL" id="JAEPRD010000021">
    <property type="protein sequence ID" value="KAG2208099.1"/>
    <property type="molecule type" value="Genomic_DNA"/>
</dbReference>
<organism evidence="2 3">
    <name type="scientific">Mucor saturninus</name>
    <dbReference type="NCBI Taxonomy" id="64648"/>
    <lineage>
        <taxon>Eukaryota</taxon>
        <taxon>Fungi</taxon>
        <taxon>Fungi incertae sedis</taxon>
        <taxon>Mucoromycota</taxon>
        <taxon>Mucoromycotina</taxon>
        <taxon>Mucoromycetes</taxon>
        <taxon>Mucorales</taxon>
        <taxon>Mucorineae</taxon>
        <taxon>Mucoraceae</taxon>
        <taxon>Mucor</taxon>
    </lineage>
</organism>